<dbReference type="AlphaFoldDB" id="A0A2K8U5K3"/>
<dbReference type="InterPro" id="IPR036641">
    <property type="entry name" value="HPT_dom_sf"/>
</dbReference>
<dbReference type="Proteomes" id="UP000232638">
    <property type="component" value="Chromosome"/>
</dbReference>
<sequence length="206" mass="22236">MDLSPGDQPPSIPGIDSAELLERVGEDLDLFWEVLSEFSDSYRDTPTQLAAALDQDPAAARQLAHTLKGVLGNLAATELFVACAALHEAIRENHPERYPALLATLTQGIPALCDAIAGARTATAPDAPDPAAGVDQGWLEERYAALRLALEGHRARDCKTLAEELAAAGLPAADRPFFDELHGLIRTYRFKEAQTLLEHYLAQKTA</sequence>
<dbReference type="SUPFAM" id="SSF47226">
    <property type="entry name" value="Histidine-containing phosphotransfer domain, HPT domain"/>
    <property type="match status" value="1"/>
</dbReference>
<dbReference type="EMBL" id="CP020370">
    <property type="protein sequence ID" value="AUB80866.1"/>
    <property type="molecule type" value="Genomic_DNA"/>
</dbReference>
<evidence type="ECO:0000256" key="1">
    <source>
        <dbReference type="ARBA" id="ARBA00023012"/>
    </source>
</evidence>
<dbReference type="Pfam" id="PF01627">
    <property type="entry name" value="Hpt"/>
    <property type="match status" value="1"/>
</dbReference>
<dbReference type="KEGG" id="tsy:THSYN_07815"/>
<keyword evidence="1" id="KW-0902">Two-component regulatory system</keyword>
<dbReference type="GO" id="GO:0000160">
    <property type="term" value="P:phosphorelay signal transduction system"/>
    <property type="evidence" value="ECO:0007669"/>
    <property type="project" value="UniProtKB-KW"/>
</dbReference>
<dbReference type="RefSeq" id="WP_100918647.1">
    <property type="nucleotide sequence ID" value="NZ_CP020370.1"/>
</dbReference>
<dbReference type="InterPro" id="IPR008207">
    <property type="entry name" value="Sig_transdc_His_kin_Hpt_dom"/>
</dbReference>
<keyword evidence="2" id="KW-0597">Phosphoprotein</keyword>
<accession>A0A2K8U5K3</accession>
<feature type="modified residue" description="Phosphohistidine" evidence="2">
    <location>
        <position position="65"/>
    </location>
</feature>
<dbReference type="PROSITE" id="PS50894">
    <property type="entry name" value="HPT"/>
    <property type="match status" value="1"/>
</dbReference>
<evidence type="ECO:0000313" key="5">
    <source>
        <dbReference type="Proteomes" id="UP000232638"/>
    </source>
</evidence>
<dbReference type="GO" id="GO:0004672">
    <property type="term" value="F:protein kinase activity"/>
    <property type="evidence" value="ECO:0007669"/>
    <property type="project" value="UniProtKB-ARBA"/>
</dbReference>
<dbReference type="Gene3D" id="1.20.120.160">
    <property type="entry name" value="HPT domain"/>
    <property type="match status" value="1"/>
</dbReference>
<reference evidence="4 5" key="1">
    <citation type="submission" date="2017-03" db="EMBL/GenBank/DDBJ databases">
        <title>Complete genome sequence of Candidatus 'Thiodictyon syntrophicum' sp. nov. strain Cad16T, a photolithoautotroph purple sulfur bacterium isolated from an alpine meromictic lake.</title>
        <authorList>
            <person name="Luedin S.M."/>
            <person name="Pothier J.F."/>
            <person name="Danza F."/>
            <person name="Storelli N."/>
            <person name="Wittwer M."/>
            <person name="Tonolla M."/>
        </authorList>
    </citation>
    <scope>NUCLEOTIDE SEQUENCE [LARGE SCALE GENOMIC DNA]</scope>
    <source>
        <strain evidence="4 5">Cad16T</strain>
    </source>
</reference>
<name>A0A2K8U5K3_9GAMM</name>
<evidence type="ECO:0000259" key="3">
    <source>
        <dbReference type="PROSITE" id="PS50894"/>
    </source>
</evidence>
<protein>
    <recommendedName>
        <fullName evidence="3">HPt domain-containing protein</fullName>
    </recommendedName>
</protein>
<organism evidence="4 5">
    <name type="scientific">Candidatus Thiodictyon syntrophicum</name>
    <dbReference type="NCBI Taxonomy" id="1166950"/>
    <lineage>
        <taxon>Bacteria</taxon>
        <taxon>Pseudomonadati</taxon>
        <taxon>Pseudomonadota</taxon>
        <taxon>Gammaproteobacteria</taxon>
        <taxon>Chromatiales</taxon>
        <taxon>Chromatiaceae</taxon>
        <taxon>Thiodictyon</taxon>
    </lineage>
</organism>
<proteinExistence type="predicted"/>
<feature type="domain" description="HPt" evidence="3">
    <location>
        <begin position="24"/>
        <end position="119"/>
    </location>
</feature>
<dbReference type="OrthoDB" id="9131849at2"/>
<evidence type="ECO:0000256" key="2">
    <source>
        <dbReference type="PROSITE-ProRule" id="PRU00110"/>
    </source>
</evidence>
<keyword evidence="5" id="KW-1185">Reference proteome</keyword>
<gene>
    <name evidence="4" type="ORF">THSYN_07815</name>
</gene>
<evidence type="ECO:0000313" key="4">
    <source>
        <dbReference type="EMBL" id="AUB80866.1"/>
    </source>
</evidence>